<dbReference type="Proteomes" id="UP000266841">
    <property type="component" value="Unassembled WGS sequence"/>
</dbReference>
<gene>
    <name evidence="2" type="ORF">THAOC_28525</name>
</gene>
<feature type="region of interest" description="Disordered" evidence="1">
    <location>
        <begin position="409"/>
        <end position="460"/>
    </location>
</feature>
<name>K0REX3_THAOC</name>
<feature type="region of interest" description="Disordered" evidence="1">
    <location>
        <begin position="493"/>
        <end position="539"/>
    </location>
</feature>
<feature type="non-terminal residue" evidence="2">
    <location>
        <position position="1"/>
    </location>
</feature>
<sequence>RDVPVHDERVRRRREAAAVHGPAGRLVRPLERVVRVQRRQGRVRPLSGVPALGARPPPVVPRGGRRQPELGGVPVPPPPAALGQPAQPLVLGRRQPVLVADQAQRGDGPNGVVGHAVGLGGVLVGTRRGCFAVVRTTVGPVAPSARPAVSLPQYVPVVDVASHGPRPPPVGRPPEPPLEVRVARRVDREPSLDVEAEDRVPGGHGPRREVVTGEDPDRLVSGDAGLDPPGSPRLTTIPGPVRAAVAGAAEEGQRAVQEQEAYPERRGVDGLRQDALQGAPGRRQAAVVLLGRTRRPVGQKRDVRGTPPGPRRRLVPPASATSPGSVSAGDAGLSALARRYAAVVSRRAGDDVRPRAPGPPELDWSPVELRGRGGDRPRPKVGPVHGIQAGSRNGLPAASSVLAVVRRAEEGPEHGRPRLEEARGGRPVPAVRVGASDPPRRGGSRRRRSPDVGAAGITLESRRSVAPPVRVRREAGPVRLLLPRCPVLDPRFRSSDRRRASLRGRGPAGRVLPQGRPPGPCSARIPRPRRPVRDAPIPGCRRSASAPLPCFLPRRPGDWGRPSRFGGGDTVPRFCGISPSPEAFPALPSAPFPFRLSRLSDPWTRYRSLVFGCAVSRSGPVD</sequence>
<keyword evidence="3" id="KW-1185">Reference proteome</keyword>
<feature type="region of interest" description="Disordered" evidence="1">
    <location>
        <begin position="345"/>
        <end position="395"/>
    </location>
</feature>
<accession>K0REX3</accession>
<proteinExistence type="predicted"/>
<feature type="region of interest" description="Disordered" evidence="1">
    <location>
        <begin position="291"/>
        <end position="330"/>
    </location>
</feature>
<dbReference type="EMBL" id="AGNL01040212">
    <property type="protein sequence ID" value="EJK52228.1"/>
    <property type="molecule type" value="Genomic_DNA"/>
</dbReference>
<organism evidence="2 3">
    <name type="scientific">Thalassiosira oceanica</name>
    <name type="common">Marine diatom</name>
    <dbReference type="NCBI Taxonomy" id="159749"/>
    <lineage>
        <taxon>Eukaryota</taxon>
        <taxon>Sar</taxon>
        <taxon>Stramenopiles</taxon>
        <taxon>Ochrophyta</taxon>
        <taxon>Bacillariophyta</taxon>
        <taxon>Coscinodiscophyceae</taxon>
        <taxon>Thalassiosirophycidae</taxon>
        <taxon>Thalassiosirales</taxon>
        <taxon>Thalassiosiraceae</taxon>
        <taxon>Thalassiosira</taxon>
    </lineage>
</organism>
<feature type="region of interest" description="Disordered" evidence="1">
    <location>
        <begin position="47"/>
        <end position="71"/>
    </location>
</feature>
<evidence type="ECO:0000256" key="1">
    <source>
        <dbReference type="SAM" id="MobiDB-lite"/>
    </source>
</evidence>
<dbReference type="AlphaFoldDB" id="K0REX3"/>
<dbReference type="OMA" id="PRFCGIS"/>
<feature type="compositionally biased region" description="Basic and acidic residues" evidence="1">
    <location>
        <begin position="369"/>
        <end position="378"/>
    </location>
</feature>
<evidence type="ECO:0000313" key="3">
    <source>
        <dbReference type="Proteomes" id="UP000266841"/>
    </source>
</evidence>
<comment type="caution">
    <text evidence="2">The sequence shown here is derived from an EMBL/GenBank/DDBJ whole genome shotgun (WGS) entry which is preliminary data.</text>
</comment>
<evidence type="ECO:0000313" key="2">
    <source>
        <dbReference type="EMBL" id="EJK52228.1"/>
    </source>
</evidence>
<reference evidence="2 3" key="1">
    <citation type="journal article" date="2012" name="Genome Biol.">
        <title>Genome and low-iron response of an oceanic diatom adapted to chronic iron limitation.</title>
        <authorList>
            <person name="Lommer M."/>
            <person name="Specht M."/>
            <person name="Roy A.S."/>
            <person name="Kraemer L."/>
            <person name="Andreson R."/>
            <person name="Gutowska M.A."/>
            <person name="Wolf J."/>
            <person name="Bergner S.V."/>
            <person name="Schilhabel M.B."/>
            <person name="Klostermeier U.C."/>
            <person name="Beiko R.G."/>
            <person name="Rosenstiel P."/>
            <person name="Hippler M."/>
            <person name="Laroche J."/>
        </authorList>
    </citation>
    <scope>NUCLEOTIDE SEQUENCE [LARGE SCALE GENOMIC DNA]</scope>
    <source>
        <strain evidence="2 3">CCMP1005</strain>
    </source>
</reference>
<feature type="region of interest" description="Disordered" evidence="1">
    <location>
        <begin position="185"/>
        <end position="237"/>
    </location>
</feature>
<protein>
    <submittedName>
        <fullName evidence="2">Uncharacterized protein</fullName>
    </submittedName>
</protein>
<feature type="compositionally biased region" description="Basic and acidic residues" evidence="1">
    <location>
        <begin position="185"/>
        <end position="220"/>
    </location>
</feature>
<feature type="compositionally biased region" description="Basic and acidic residues" evidence="1">
    <location>
        <begin position="409"/>
        <end position="424"/>
    </location>
</feature>